<evidence type="ECO:0000256" key="2">
    <source>
        <dbReference type="SAM" id="MobiDB-lite"/>
    </source>
</evidence>
<evidence type="ECO:0000313" key="3">
    <source>
        <dbReference type="EMBL" id="CAD8509613.1"/>
    </source>
</evidence>
<feature type="coiled-coil region" evidence="1">
    <location>
        <begin position="167"/>
        <end position="201"/>
    </location>
</feature>
<name>A0A7S0NFJ7_9CRYP</name>
<dbReference type="AlphaFoldDB" id="A0A7S0NFJ7"/>
<feature type="region of interest" description="Disordered" evidence="2">
    <location>
        <begin position="213"/>
        <end position="276"/>
    </location>
</feature>
<sequence length="276" mass="31366">MPPFVQLDHGRTWVSRPGVRSRSSVLRARFNELSHYQLTADAYEKLLREVRLAEAEETLLEQPAQTQRPTKHSGVTSKRGSRYMSTQPMGAWCNYQLEEGAQRRELNLSQVSIGGTITSAVSDQPPKPGKRHQNQLERRIISSRFIRDTTAASEQAICAIETLSMRNHDLSEEADILFEQIEKLKNESKMQQEIIGRLRSEITQPRSHVIRSNRAGEQDNIPSEKIMDSSPLTRPMSSQKSESQETNVHKKPKGQRNGKGLRATWKGGAWRIQKQG</sequence>
<dbReference type="EMBL" id="HBEO01035797">
    <property type="protein sequence ID" value="CAD8509613.1"/>
    <property type="molecule type" value="Transcribed_RNA"/>
</dbReference>
<organism evidence="3">
    <name type="scientific">Hanusia phi</name>
    <dbReference type="NCBI Taxonomy" id="3032"/>
    <lineage>
        <taxon>Eukaryota</taxon>
        <taxon>Cryptophyceae</taxon>
        <taxon>Pyrenomonadales</taxon>
        <taxon>Geminigeraceae</taxon>
        <taxon>Hanusia</taxon>
    </lineage>
</organism>
<reference evidence="3" key="1">
    <citation type="submission" date="2021-01" db="EMBL/GenBank/DDBJ databases">
        <authorList>
            <person name="Corre E."/>
            <person name="Pelletier E."/>
            <person name="Niang G."/>
            <person name="Scheremetjew M."/>
            <person name="Finn R."/>
            <person name="Kale V."/>
            <person name="Holt S."/>
            <person name="Cochrane G."/>
            <person name="Meng A."/>
            <person name="Brown T."/>
            <person name="Cohen L."/>
        </authorList>
    </citation>
    <scope>NUCLEOTIDE SEQUENCE</scope>
    <source>
        <strain evidence="3">CCMP325</strain>
    </source>
</reference>
<gene>
    <name evidence="3" type="ORF">HPHI1048_LOCUS24285</name>
</gene>
<protein>
    <submittedName>
        <fullName evidence="3">Uncharacterized protein</fullName>
    </submittedName>
</protein>
<evidence type="ECO:0000256" key="1">
    <source>
        <dbReference type="SAM" id="Coils"/>
    </source>
</evidence>
<keyword evidence="1" id="KW-0175">Coiled coil</keyword>
<feature type="compositionally biased region" description="Polar residues" evidence="2">
    <location>
        <begin position="230"/>
        <end position="246"/>
    </location>
</feature>
<accession>A0A7S0NFJ7</accession>
<feature type="compositionally biased region" description="Polar residues" evidence="2">
    <location>
        <begin position="63"/>
        <end position="83"/>
    </location>
</feature>
<feature type="region of interest" description="Disordered" evidence="2">
    <location>
        <begin position="58"/>
        <end position="83"/>
    </location>
</feature>
<proteinExistence type="predicted"/>